<evidence type="ECO:0000313" key="2">
    <source>
        <dbReference type="Proteomes" id="UP001596312"/>
    </source>
</evidence>
<organism evidence="1 2">
    <name type="scientific">Halalkalicoccus tibetensis</name>
    <dbReference type="NCBI Taxonomy" id="175632"/>
    <lineage>
        <taxon>Archaea</taxon>
        <taxon>Methanobacteriati</taxon>
        <taxon>Methanobacteriota</taxon>
        <taxon>Stenosarchaea group</taxon>
        <taxon>Halobacteria</taxon>
        <taxon>Halobacteriales</taxon>
        <taxon>Halococcaceae</taxon>
        <taxon>Halalkalicoccus</taxon>
    </lineage>
</organism>
<dbReference type="RefSeq" id="WP_340603881.1">
    <property type="nucleotide sequence ID" value="NZ_JBBMXV010000003.1"/>
</dbReference>
<protein>
    <submittedName>
        <fullName evidence="1">AAA family ATPase</fullName>
    </submittedName>
</protein>
<accession>A0ABD5V1K3</accession>
<dbReference type="AlphaFoldDB" id="A0ABD5V1K3"/>
<reference evidence="1 2" key="1">
    <citation type="journal article" date="2019" name="Int. J. Syst. Evol. Microbiol.">
        <title>The Global Catalogue of Microorganisms (GCM) 10K type strain sequencing project: providing services to taxonomists for standard genome sequencing and annotation.</title>
        <authorList>
            <consortium name="The Broad Institute Genomics Platform"/>
            <consortium name="The Broad Institute Genome Sequencing Center for Infectious Disease"/>
            <person name="Wu L."/>
            <person name="Ma J."/>
        </authorList>
    </citation>
    <scope>NUCLEOTIDE SEQUENCE [LARGE SCALE GENOMIC DNA]</scope>
    <source>
        <strain evidence="1 2">CGMCC 1.3240</strain>
    </source>
</reference>
<dbReference type="Proteomes" id="UP001596312">
    <property type="component" value="Unassembled WGS sequence"/>
</dbReference>
<gene>
    <name evidence="1" type="ORF">ACFQGH_09140</name>
</gene>
<sequence>MIALICGPPGAGKTTIVAGVAERLDARGSPLRVLHSDGFSANTYGQMYERVAGEGGDWLLDGTFYERGFRERFRALDDVYVVHVAASLETCLRRNRAREGSIDETGVYAIYREFERPRADLTVDTDELPVEEAVTRVVRAVERWRD</sequence>
<dbReference type="InterPro" id="IPR027417">
    <property type="entry name" value="P-loop_NTPase"/>
</dbReference>
<dbReference type="EMBL" id="JBHSXQ010000003">
    <property type="protein sequence ID" value="MFC6905357.1"/>
    <property type="molecule type" value="Genomic_DNA"/>
</dbReference>
<keyword evidence="2" id="KW-1185">Reference proteome</keyword>
<comment type="caution">
    <text evidence="1">The sequence shown here is derived from an EMBL/GenBank/DDBJ whole genome shotgun (WGS) entry which is preliminary data.</text>
</comment>
<name>A0ABD5V1K3_9EURY</name>
<proteinExistence type="predicted"/>
<dbReference type="SUPFAM" id="SSF52540">
    <property type="entry name" value="P-loop containing nucleoside triphosphate hydrolases"/>
    <property type="match status" value="1"/>
</dbReference>
<dbReference type="Pfam" id="PF13671">
    <property type="entry name" value="AAA_33"/>
    <property type="match status" value="1"/>
</dbReference>
<dbReference type="Gene3D" id="3.40.50.300">
    <property type="entry name" value="P-loop containing nucleotide triphosphate hydrolases"/>
    <property type="match status" value="1"/>
</dbReference>
<evidence type="ECO:0000313" key="1">
    <source>
        <dbReference type="EMBL" id="MFC6905357.1"/>
    </source>
</evidence>